<keyword evidence="3" id="KW-0804">Transcription</keyword>
<dbReference type="CDD" id="cd00090">
    <property type="entry name" value="HTH_ARSR"/>
    <property type="match status" value="1"/>
</dbReference>
<evidence type="ECO:0000256" key="1">
    <source>
        <dbReference type="ARBA" id="ARBA00023015"/>
    </source>
</evidence>
<dbReference type="PROSITE" id="PS51000">
    <property type="entry name" value="HTH_DEOR_2"/>
    <property type="match status" value="1"/>
</dbReference>
<evidence type="ECO:0000256" key="2">
    <source>
        <dbReference type="ARBA" id="ARBA00023125"/>
    </source>
</evidence>
<proteinExistence type="predicted"/>
<dbReference type="KEGG" id="dca:Desca_2703"/>
<dbReference type="eggNOG" id="COG1349">
    <property type="taxonomic scope" value="Bacteria"/>
</dbReference>
<dbReference type="InterPro" id="IPR011991">
    <property type="entry name" value="ArsR-like_HTH"/>
</dbReference>
<dbReference type="PANTHER" id="PTHR30363">
    <property type="entry name" value="HTH-TYPE TRANSCRIPTIONAL REGULATOR SRLR-RELATED"/>
    <property type="match status" value="1"/>
</dbReference>
<dbReference type="AlphaFoldDB" id="F6B697"/>
<dbReference type="InterPro" id="IPR001034">
    <property type="entry name" value="DeoR_HTH"/>
</dbReference>
<dbReference type="GO" id="GO:0003677">
    <property type="term" value="F:DNA binding"/>
    <property type="evidence" value="ECO:0007669"/>
    <property type="project" value="UniProtKB-KW"/>
</dbReference>
<organism evidence="5 6">
    <name type="scientific">Desulfotomaculum nigrificans (strain DSM 14880 / VKM B-2319 / CO-1-SRB)</name>
    <name type="common">Desulfotomaculum carboxydivorans</name>
    <dbReference type="NCBI Taxonomy" id="868595"/>
    <lineage>
        <taxon>Bacteria</taxon>
        <taxon>Bacillati</taxon>
        <taxon>Bacillota</taxon>
        <taxon>Clostridia</taxon>
        <taxon>Eubacteriales</taxon>
        <taxon>Desulfotomaculaceae</taxon>
        <taxon>Desulfotomaculum</taxon>
    </lineage>
</organism>
<keyword evidence="2" id="KW-0238">DNA-binding</keyword>
<dbReference type="InterPro" id="IPR037171">
    <property type="entry name" value="NagB/RpiA_transferase-like"/>
</dbReference>
<dbReference type="PANTHER" id="PTHR30363:SF44">
    <property type="entry name" value="AGA OPERON TRANSCRIPTIONAL REPRESSOR-RELATED"/>
    <property type="match status" value="1"/>
</dbReference>
<dbReference type="Gene3D" id="3.40.50.1360">
    <property type="match status" value="1"/>
</dbReference>
<keyword evidence="1" id="KW-0805">Transcription regulation</keyword>
<gene>
    <name evidence="5" type="ordered locus">Desca_2703</name>
</gene>
<evidence type="ECO:0000313" key="5">
    <source>
        <dbReference type="EMBL" id="AEF95520.1"/>
    </source>
</evidence>
<dbReference type="Pfam" id="PF08220">
    <property type="entry name" value="HTH_DeoR"/>
    <property type="match status" value="1"/>
</dbReference>
<dbReference type="Proteomes" id="UP000009226">
    <property type="component" value="Chromosome"/>
</dbReference>
<dbReference type="InterPro" id="IPR014036">
    <property type="entry name" value="DeoR-like_C"/>
</dbReference>
<protein>
    <submittedName>
        <fullName evidence="5">Transcriptional regulator, DeoR family</fullName>
    </submittedName>
</protein>
<dbReference type="SMART" id="SM01134">
    <property type="entry name" value="DeoRC"/>
    <property type="match status" value="1"/>
</dbReference>
<dbReference type="PROSITE" id="PS00894">
    <property type="entry name" value="HTH_DEOR_1"/>
    <property type="match status" value="1"/>
</dbReference>
<accession>F6B697</accession>
<dbReference type="SUPFAM" id="SSF46785">
    <property type="entry name" value="Winged helix' DNA-binding domain"/>
    <property type="match status" value="1"/>
</dbReference>
<reference evidence="5 6" key="1">
    <citation type="submission" date="2011-05" db="EMBL/GenBank/DDBJ databases">
        <title>Complete sequence of Desulfotomaculum carboxydivorans CO-1-SRB.</title>
        <authorList>
            <consortium name="US DOE Joint Genome Institute"/>
            <person name="Lucas S."/>
            <person name="Han J."/>
            <person name="Lapidus A."/>
            <person name="Cheng J.-F."/>
            <person name="Goodwin L."/>
            <person name="Pitluck S."/>
            <person name="Peters L."/>
            <person name="Mikhailova N."/>
            <person name="Lu M."/>
            <person name="Han C."/>
            <person name="Tapia R."/>
            <person name="Land M."/>
            <person name="Hauser L."/>
            <person name="Kyrpides N."/>
            <person name="Ivanova N."/>
            <person name="Pagani I."/>
            <person name="Stams A."/>
            <person name="Plugge C."/>
            <person name="Muyzer G."/>
            <person name="Kuever J."/>
            <person name="Parshina S."/>
            <person name="Ivanova A."/>
            <person name="Nazina T."/>
            <person name="Woyke T."/>
        </authorList>
    </citation>
    <scope>NUCLEOTIDE SEQUENCE [LARGE SCALE GENOMIC DNA]</scope>
    <source>
        <strain evidence="6">DSM 14880 / VKM B-2319 / CO-1-SRB</strain>
    </source>
</reference>
<keyword evidence="6" id="KW-1185">Reference proteome</keyword>
<evidence type="ECO:0000259" key="4">
    <source>
        <dbReference type="PROSITE" id="PS51000"/>
    </source>
</evidence>
<dbReference type="GO" id="GO:0003700">
    <property type="term" value="F:DNA-binding transcription factor activity"/>
    <property type="evidence" value="ECO:0007669"/>
    <property type="project" value="InterPro"/>
</dbReference>
<dbReference type="InterPro" id="IPR036390">
    <property type="entry name" value="WH_DNA-bd_sf"/>
</dbReference>
<dbReference type="InterPro" id="IPR036388">
    <property type="entry name" value="WH-like_DNA-bd_sf"/>
</dbReference>
<dbReference type="Pfam" id="PF00455">
    <property type="entry name" value="DeoRC"/>
    <property type="match status" value="1"/>
</dbReference>
<dbReference type="SUPFAM" id="SSF100950">
    <property type="entry name" value="NagB/RpiA/CoA transferase-like"/>
    <property type="match status" value="1"/>
</dbReference>
<dbReference type="SMART" id="SM00420">
    <property type="entry name" value="HTH_DEOR"/>
    <property type="match status" value="1"/>
</dbReference>
<dbReference type="HOGENOM" id="CLU_060699_1_4_9"/>
<dbReference type="Gene3D" id="1.10.10.10">
    <property type="entry name" value="Winged helix-like DNA-binding domain superfamily/Winged helix DNA-binding domain"/>
    <property type="match status" value="1"/>
</dbReference>
<dbReference type="InterPro" id="IPR050313">
    <property type="entry name" value="Carb_Metab_HTH_regulators"/>
</dbReference>
<dbReference type="InterPro" id="IPR018356">
    <property type="entry name" value="Tscrpt_reg_HTH_DeoR_CS"/>
</dbReference>
<feature type="domain" description="HTH deoR-type" evidence="4">
    <location>
        <begin position="12"/>
        <end position="67"/>
    </location>
</feature>
<dbReference type="STRING" id="868595.Desca_2703"/>
<evidence type="ECO:0000256" key="3">
    <source>
        <dbReference type="ARBA" id="ARBA00023163"/>
    </source>
</evidence>
<evidence type="ECO:0000313" key="6">
    <source>
        <dbReference type="Proteomes" id="UP000009226"/>
    </source>
</evidence>
<sequence>MGKQEGVDALYGEERKKVILDYIQNHGRASVQELTEIFQVSESTIRRDLKELEEARLLKRTHGGALSLQSVNFEPTLGEKEITFLEEKRAIAKKALELIREGDTILLDAGTTTFELAKQLKSFSKLVVVTNAVNIFQELITHPGIELIIIGGTLRKETLAMVGPMAEQALSMIRVDKLFLATNGLDVEAGLTTPNLIEAATKRKMINIAKQVILLADHSKVGVITQAKITDVNEIHQIILDDAADEHFIKQLKTLGIKVHLVYP</sequence>
<dbReference type="EMBL" id="CP002736">
    <property type="protein sequence ID" value="AEF95520.1"/>
    <property type="molecule type" value="Genomic_DNA"/>
</dbReference>
<dbReference type="PRINTS" id="PR00037">
    <property type="entry name" value="HTHLACR"/>
</dbReference>
<name>F6B697_DESCC</name>